<protein>
    <submittedName>
        <fullName evidence="1">Uncharacterized protein</fullName>
    </submittedName>
</protein>
<accession>A0AAU2K0N9</accession>
<organism evidence="1">
    <name type="scientific">Streptomyces sp. NBC_00049</name>
    <dbReference type="NCBI Taxonomy" id="2903617"/>
    <lineage>
        <taxon>Bacteria</taxon>
        <taxon>Bacillati</taxon>
        <taxon>Actinomycetota</taxon>
        <taxon>Actinomycetes</taxon>
        <taxon>Kitasatosporales</taxon>
        <taxon>Streptomycetaceae</taxon>
        <taxon>Streptomyces</taxon>
    </lineage>
</organism>
<dbReference type="AlphaFoldDB" id="A0AAU2K0N9"/>
<gene>
    <name evidence="1" type="ORF">OG327_35260</name>
</gene>
<sequence>MDSELREFDRIRTVLSQYRRMCTGEPIPFPEAPPWPRHSRSEAEFDAVVSAAYKLWRESWKLDVGFLLGQRGGSHEAARAFERLVNSLRTAAQHHDNPAATEARAVWTAAACGARSPSTAEEWTACGRALMTELNAAVDCLVAIAAQGRNQPAFRTGWRVKGTANAAVAVTSVIADLGMQLNPGQHGFHVSNVERRLKNYRFRLGETAEDVLAAFAVCSLVAQLNPLPCAHGTLLEELGVLGVRDEAAMALRLAHSVAEISRTHGETYLKLVTSTWTALHPQPER</sequence>
<proteinExistence type="predicted"/>
<name>A0AAU2K0N9_9ACTN</name>
<reference evidence="1" key="1">
    <citation type="submission" date="2022-10" db="EMBL/GenBank/DDBJ databases">
        <title>The complete genomes of actinobacterial strains from the NBC collection.</title>
        <authorList>
            <person name="Joergensen T.S."/>
            <person name="Alvarez Arevalo M."/>
            <person name="Sterndorff E.B."/>
            <person name="Faurdal D."/>
            <person name="Vuksanovic O."/>
            <person name="Mourched A.-S."/>
            <person name="Charusanti P."/>
            <person name="Shaw S."/>
            <person name="Blin K."/>
            <person name="Weber T."/>
        </authorList>
    </citation>
    <scope>NUCLEOTIDE SEQUENCE</scope>
    <source>
        <strain evidence="1">NBC_00049</strain>
    </source>
</reference>
<evidence type="ECO:0000313" key="1">
    <source>
        <dbReference type="EMBL" id="WTU78140.1"/>
    </source>
</evidence>
<dbReference type="EMBL" id="CP108264">
    <property type="protein sequence ID" value="WTU78140.1"/>
    <property type="molecule type" value="Genomic_DNA"/>
</dbReference>